<dbReference type="GeneID" id="20211169"/>
<dbReference type="SUPFAM" id="SSF69179">
    <property type="entry name" value="Integrin domains"/>
    <property type="match status" value="1"/>
</dbReference>
<evidence type="ECO:0000256" key="14">
    <source>
        <dbReference type="SAM" id="Phobius"/>
    </source>
</evidence>
<dbReference type="SUPFAM" id="SSF53300">
    <property type="entry name" value="vWA-like"/>
    <property type="match status" value="1"/>
</dbReference>
<dbReference type="InterPro" id="IPR002369">
    <property type="entry name" value="Integrin_bsu_VWA"/>
</dbReference>
<keyword evidence="7 13" id="KW-0130">Cell adhesion</keyword>
<dbReference type="CTD" id="20211169"/>
<dbReference type="eggNOG" id="KOG1226">
    <property type="taxonomic scope" value="Eukaryota"/>
</dbReference>
<dbReference type="GO" id="GO:0033627">
    <property type="term" value="P:cell adhesion mediated by integrin"/>
    <property type="evidence" value="ECO:0000318"/>
    <property type="project" value="GO_Central"/>
</dbReference>
<dbReference type="STRING" id="6412.T1FQS2"/>
<reference evidence="18" key="3">
    <citation type="submission" date="2015-06" db="UniProtKB">
        <authorList>
            <consortium name="EnsemblMetazoa"/>
        </authorList>
    </citation>
    <scope>IDENTIFICATION</scope>
</reference>
<feature type="domain" description="Integrin beta subunit cytoplasmic" evidence="16">
    <location>
        <begin position="574"/>
        <end position="619"/>
    </location>
</feature>
<keyword evidence="11" id="KW-1015">Disulfide bond</keyword>
<dbReference type="GO" id="GO:0005178">
    <property type="term" value="F:integrin binding"/>
    <property type="evidence" value="ECO:0000318"/>
    <property type="project" value="GO_Central"/>
</dbReference>
<dbReference type="InterPro" id="IPR057243">
    <property type="entry name" value="Integrin_I-EGF_CS"/>
</dbReference>
<accession>T1FQS2</accession>
<organism evidence="18 19">
    <name type="scientific">Helobdella robusta</name>
    <name type="common">Californian leech</name>
    <dbReference type="NCBI Taxonomy" id="6412"/>
    <lineage>
        <taxon>Eukaryota</taxon>
        <taxon>Metazoa</taxon>
        <taxon>Spiralia</taxon>
        <taxon>Lophotrochozoa</taxon>
        <taxon>Annelida</taxon>
        <taxon>Clitellata</taxon>
        <taxon>Hirudinea</taxon>
        <taxon>Rhynchobdellida</taxon>
        <taxon>Glossiphoniidae</taxon>
        <taxon>Helobdella</taxon>
    </lineage>
</organism>
<evidence type="ECO:0000256" key="9">
    <source>
        <dbReference type="ARBA" id="ARBA00023037"/>
    </source>
</evidence>
<feature type="domain" description="Integrin beta subunit VWA" evidence="15">
    <location>
        <begin position="1"/>
        <end position="284"/>
    </location>
</feature>
<keyword evidence="19" id="KW-1185">Reference proteome</keyword>
<evidence type="ECO:0000313" key="19">
    <source>
        <dbReference type="Proteomes" id="UP000015101"/>
    </source>
</evidence>
<evidence type="ECO:0000256" key="2">
    <source>
        <dbReference type="ARBA" id="ARBA00007449"/>
    </source>
</evidence>
<dbReference type="InterPro" id="IPR014836">
    <property type="entry name" value="Integrin_bsu_cyt_dom"/>
</dbReference>
<dbReference type="Pfam" id="PF00362">
    <property type="entry name" value="Integrin_beta"/>
    <property type="match status" value="2"/>
</dbReference>
<comment type="similarity">
    <text evidence="2 13">Belongs to the integrin beta chain family.</text>
</comment>
<feature type="transmembrane region" description="Helical" evidence="14">
    <location>
        <begin position="552"/>
        <end position="577"/>
    </location>
</feature>
<dbReference type="Gene3D" id="3.40.50.410">
    <property type="entry name" value="von Willebrand factor, type A domain"/>
    <property type="match status" value="2"/>
</dbReference>
<evidence type="ECO:0000256" key="8">
    <source>
        <dbReference type="ARBA" id="ARBA00022989"/>
    </source>
</evidence>
<dbReference type="GO" id="GO:0007229">
    <property type="term" value="P:integrin-mediated signaling pathway"/>
    <property type="evidence" value="ECO:0000318"/>
    <property type="project" value="GO_Central"/>
</dbReference>
<dbReference type="Gene3D" id="2.60.40.1510">
    <property type="entry name" value="ntegrin, alpha v. Chain A, domain 3"/>
    <property type="match status" value="1"/>
</dbReference>
<reference evidence="19" key="1">
    <citation type="submission" date="2012-12" db="EMBL/GenBank/DDBJ databases">
        <authorList>
            <person name="Hellsten U."/>
            <person name="Grimwood J."/>
            <person name="Chapman J.A."/>
            <person name="Shapiro H."/>
            <person name="Aerts A."/>
            <person name="Otillar R.P."/>
            <person name="Terry A.Y."/>
            <person name="Boore J.L."/>
            <person name="Simakov O."/>
            <person name="Marletaz F."/>
            <person name="Cho S.-J."/>
            <person name="Edsinger-Gonzales E."/>
            <person name="Havlak P."/>
            <person name="Kuo D.-H."/>
            <person name="Larsson T."/>
            <person name="Lv J."/>
            <person name="Arendt D."/>
            <person name="Savage R."/>
            <person name="Osoegawa K."/>
            <person name="de Jong P."/>
            <person name="Lindberg D.R."/>
            <person name="Seaver E.C."/>
            <person name="Weisblat D.A."/>
            <person name="Putnam N.H."/>
            <person name="Grigoriev I.V."/>
            <person name="Rokhsar D.S."/>
        </authorList>
    </citation>
    <scope>NUCLEOTIDE SEQUENCE</scope>
</reference>
<dbReference type="EnsemblMetazoa" id="HelroT189201">
    <property type="protein sequence ID" value="HelroP189201"/>
    <property type="gene ID" value="HelroG189201"/>
</dbReference>
<comment type="subcellular location">
    <subcellularLocation>
        <location evidence="13">Cell membrane</location>
        <topology evidence="13">Single-pass type I membrane protein</topology>
    </subcellularLocation>
    <subcellularLocation>
        <location evidence="1">Membrane</location>
        <topology evidence="1">Single-pass type I membrane protein</topology>
    </subcellularLocation>
</comment>
<reference evidence="17 19" key="2">
    <citation type="journal article" date="2013" name="Nature">
        <title>Insights into bilaterian evolution from three spiralian genomes.</title>
        <authorList>
            <person name="Simakov O."/>
            <person name="Marletaz F."/>
            <person name="Cho S.J."/>
            <person name="Edsinger-Gonzales E."/>
            <person name="Havlak P."/>
            <person name="Hellsten U."/>
            <person name="Kuo D.H."/>
            <person name="Larsson T."/>
            <person name="Lv J."/>
            <person name="Arendt D."/>
            <person name="Savage R."/>
            <person name="Osoegawa K."/>
            <person name="de Jong P."/>
            <person name="Grimwood J."/>
            <person name="Chapman J.A."/>
            <person name="Shapiro H."/>
            <person name="Aerts A."/>
            <person name="Otillar R.P."/>
            <person name="Terry A.Y."/>
            <person name="Boore J.L."/>
            <person name="Grigoriev I.V."/>
            <person name="Lindberg D.R."/>
            <person name="Seaver E.C."/>
            <person name="Weisblat D.A."/>
            <person name="Putnam N.H."/>
            <person name="Rokhsar D.S."/>
        </authorList>
    </citation>
    <scope>NUCLEOTIDE SEQUENCE</scope>
</reference>
<dbReference type="Pfam" id="PF08725">
    <property type="entry name" value="Integrin_b_cyt"/>
    <property type="match status" value="1"/>
</dbReference>
<dbReference type="PANTHER" id="PTHR10082">
    <property type="entry name" value="INTEGRIN BETA SUBUNIT"/>
    <property type="match status" value="1"/>
</dbReference>
<dbReference type="Gene3D" id="1.20.5.100">
    <property type="entry name" value="Cytochrome c1, transmembrane anchor, C-terminal"/>
    <property type="match status" value="1"/>
</dbReference>
<evidence type="ECO:0000256" key="13">
    <source>
        <dbReference type="RuleBase" id="RU000633"/>
    </source>
</evidence>
<dbReference type="OMA" id="INIQPIC"/>
<evidence type="ECO:0000259" key="16">
    <source>
        <dbReference type="SMART" id="SM01241"/>
    </source>
</evidence>
<dbReference type="InterPro" id="IPR032695">
    <property type="entry name" value="Integrin_dom_sf"/>
</dbReference>
<dbReference type="FunFam" id="2.10.25.10:FF:000036">
    <property type="entry name" value="Integrin beta"/>
    <property type="match status" value="1"/>
</dbReference>
<evidence type="ECO:0000256" key="10">
    <source>
        <dbReference type="ARBA" id="ARBA00023136"/>
    </source>
</evidence>
<dbReference type="GO" id="GO:0007160">
    <property type="term" value="P:cell-matrix adhesion"/>
    <property type="evidence" value="ECO:0000318"/>
    <property type="project" value="GO_Central"/>
</dbReference>
<dbReference type="InterPro" id="IPR036465">
    <property type="entry name" value="vWFA_dom_sf"/>
</dbReference>
<keyword evidence="5" id="KW-0732">Signal</keyword>
<dbReference type="HOGENOM" id="CLU_011772_0_0_1"/>
<evidence type="ECO:0000259" key="15">
    <source>
        <dbReference type="SMART" id="SM00187"/>
    </source>
</evidence>
<name>T1FQS2_HELRO</name>
<evidence type="ECO:0000256" key="1">
    <source>
        <dbReference type="ARBA" id="ARBA00004479"/>
    </source>
</evidence>
<dbReference type="InParanoid" id="T1FQS2"/>
<keyword evidence="8 14" id="KW-1133">Transmembrane helix</keyword>
<dbReference type="GO" id="GO:0098609">
    <property type="term" value="P:cell-cell adhesion"/>
    <property type="evidence" value="ECO:0000318"/>
    <property type="project" value="GO_Central"/>
</dbReference>
<sequence length="619" mass="69534">MAKDYPVEIYFLIDSSFTMESYKEDLSKAVDQLVSRLHSISNNVKLGLGVKIMTPQKDGSMQLHKLYSARLTGFFLNLKTFDLNFDKEHIGWSEKARKMIIVLTDAKFHTAGDGKLAGITEPNDLQCHLNSTGFYTQDREQDYPSVGQLIHLFETSQIHLMTFVKGFQDEYKRLTKYLPNSIVGNAFSDSNNMYQFIVENYENIHSSVNLQFIQNDKVDIQMRSQCNTDNKWIKGGHCRNVKIGQKVSFELTISTNSCDPQTIYIHPAGLHEKVKINIQPICDCRCQINLQRNHSVCNMHGDAVCGSCQCHEGYYGDKCQCFTERSALQLVRCVRTEAHVTVECVRANQSGQVIHLNFSPAPNASVTTMIVNKYRDECATVGSNNLPRTHSNDDRRCKINLVYYSGKGTCHCGKCQCRPGFSGSACDCPTSNKTCLASNGDLCNGVGECNCGVCQCAKDRPFIGDTCEECPTCSDDVCQEHEFCASCFFEPDDHICHSECSTNIHPVNQLPEMSANQIFCESHTTKCTTKFIYDLRSSSIVLQTKKECVSELMIIGSVVGGVAMIGVIMLVVWKVVVTVHDNKEYKKFEMERKIAKWATASNPLYKSAVTKFINPAFRE</sequence>
<dbReference type="GO" id="GO:0016477">
    <property type="term" value="P:cell migration"/>
    <property type="evidence" value="ECO:0000318"/>
    <property type="project" value="GO_Central"/>
</dbReference>
<keyword evidence="12" id="KW-0325">Glycoprotein</keyword>
<dbReference type="PROSITE" id="PS00243">
    <property type="entry name" value="I_EGF_1"/>
    <property type="match status" value="1"/>
</dbReference>
<evidence type="ECO:0000256" key="4">
    <source>
        <dbReference type="ARBA" id="ARBA00022692"/>
    </source>
</evidence>
<evidence type="ECO:0000256" key="6">
    <source>
        <dbReference type="ARBA" id="ARBA00022737"/>
    </source>
</evidence>
<keyword evidence="10 14" id="KW-0472">Membrane</keyword>
<dbReference type="RefSeq" id="XP_009025516.1">
    <property type="nucleotide sequence ID" value="XM_009027268.1"/>
</dbReference>
<evidence type="ECO:0000256" key="11">
    <source>
        <dbReference type="ARBA" id="ARBA00023157"/>
    </source>
</evidence>
<dbReference type="GO" id="GO:0005925">
    <property type="term" value="C:focal adhesion"/>
    <property type="evidence" value="ECO:0000318"/>
    <property type="project" value="GO_Central"/>
</dbReference>
<evidence type="ECO:0000313" key="17">
    <source>
        <dbReference type="EMBL" id="ESN96336.1"/>
    </source>
</evidence>
<dbReference type="AlphaFoldDB" id="T1FQS2"/>
<evidence type="ECO:0000256" key="12">
    <source>
        <dbReference type="ARBA" id="ARBA00023180"/>
    </source>
</evidence>
<dbReference type="KEGG" id="hro:HELRODRAFT_189201"/>
<dbReference type="SMART" id="SM00187">
    <property type="entry name" value="INB"/>
    <property type="match status" value="1"/>
</dbReference>
<dbReference type="SUPFAM" id="SSF57196">
    <property type="entry name" value="EGF/Laminin"/>
    <property type="match status" value="1"/>
</dbReference>
<evidence type="ECO:0000256" key="3">
    <source>
        <dbReference type="ARBA" id="ARBA00022536"/>
    </source>
</evidence>
<dbReference type="Proteomes" id="UP000015101">
    <property type="component" value="Unassembled WGS sequence"/>
</dbReference>
<proteinExistence type="inferred from homology"/>
<gene>
    <name evidence="18" type="primary">20211169</name>
    <name evidence="17" type="ORF">HELRODRAFT_189201</name>
</gene>
<evidence type="ECO:0000256" key="5">
    <source>
        <dbReference type="ARBA" id="ARBA00022729"/>
    </source>
</evidence>
<dbReference type="GO" id="GO:0009986">
    <property type="term" value="C:cell surface"/>
    <property type="evidence" value="ECO:0000318"/>
    <property type="project" value="GO_Central"/>
</dbReference>
<dbReference type="EMBL" id="KB097495">
    <property type="protein sequence ID" value="ESN96336.1"/>
    <property type="molecule type" value="Genomic_DNA"/>
</dbReference>
<dbReference type="PRINTS" id="PR01186">
    <property type="entry name" value="INTEGRINB"/>
</dbReference>
<keyword evidence="9 13" id="KW-0401">Integrin</keyword>
<dbReference type="GO" id="GO:0008305">
    <property type="term" value="C:integrin complex"/>
    <property type="evidence" value="ECO:0000318"/>
    <property type="project" value="GO_Central"/>
</dbReference>
<dbReference type="OrthoDB" id="410592at2759"/>
<evidence type="ECO:0000313" key="18">
    <source>
        <dbReference type="EnsemblMetazoa" id="HelroP189201"/>
    </source>
</evidence>
<dbReference type="EMBL" id="AMQM01001382">
    <property type="status" value="NOT_ANNOTATED_CDS"/>
    <property type="molecule type" value="Genomic_DNA"/>
</dbReference>
<keyword evidence="6" id="KW-0677">Repeat</keyword>
<dbReference type="PANTHER" id="PTHR10082:SF60">
    <property type="entry name" value="INTEGRIN BETA-PS"/>
    <property type="match status" value="1"/>
</dbReference>
<dbReference type="InterPro" id="IPR015812">
    <property type="entry name" value="Integrin_bsu"/>
</dbReference>
<dbReference type="Gene3D" id="2.10.25.10">
    <property type="entry name" value="Laminin"/>
    <property type="match status" value="3"/>
</dbReference>
<evidence type="ECO:0000256" key="7">
    <source>
        <dbReference type="ARBA" id="ARBA00022889"/>
    </source>
</evidence>
<keyword evidence="4 13" id="KW-0812">Transmembrane</keyword>
<dbReference type="SMART" id="SM01241">
    <property type="entry name" value="Integrin_b_cyt"/>
    <property type="match status" value="1"/>
</dbReference>
<protein>
    <recommendedName>
        <fullName evidence="13">Integrin beta</fullName>
    </recommendedName>
</protein>
<keyword evidence="3" id="KW-0245">EGF-like domain</keyword>